<dbReference type="RefSeq" id="WP_203747251.1">
    <property type="nucleotide sequence ID" value="NZ_BONK01000001.1"/>
</dbReference>
<feature type="domain" description="Clp R" evidence="2">
    <location>
        <begin position="2"/>
        <end position="177"/>
    </location>
</feature>
<protein>
    <submittedName>
        <fullName evidence="3">ATPase</fullName>
    </submittedName>
</protein>
<dbReference type="Pfam" id="PF02861">
    <property type="entry name" value="Clp_N"/>
    <property type="match status" value="2"/>
</dbReference>
<evidence type="ECO:0000259" key="2">
    <source>
        <dbReference type="PROSITE" id="PS51903"/>
    </source>
</evidence>
<dbReference type="Proteomes" id="UP000632740">
    <property type="component" value="Unassembled WGS sequence"/>
</dbReference>
<evidence type="ECO:0000256" key="1">
    <source>
        <dbReference type="PROSITE-ProRule" id="PRU01251"/>
    </source>
</evidence>
<evidence type="ECO:0000313" key="4">
    <source>
        <dbReference type="Proteomes" id="UP000632740"/>
    </source>
</evidence>
<organism evidence="3 4">
    <name type="scientific">Cellulomonas chitinilytica</name>
    <dbReference type="NCBI Taxonomy" id="398759"/>
    <lineage>
        <taxon>Bacteria</taxon>
        <taxon>Bacillati</taxon>
        <taxon>Actinomycetota</taxon>
        <taxon>Actinomycetes</taxon>
        <taxon>Micrococcales</taxon>
        <taxon>Cellulomonadaceae</taxon>
        <taxon>Cellulomonas</taxon>
    </lineage>
</organism>
<dbReference type="InterPro" id="IPR044217">
    <property type="entry name" value="CLPT1/2"/>
</dbReference>
<dbReference type="EMBL" id="BONK01000001">
    <property type="protein sequence ID" value="GIG19380.1"/>
    <property type="molecule type" value="Genomic_DNA"/>
</dbReference>
<dbReference type="PANTHER" id="PTHR47016">
    <property type="entry name" value="ATP-DEPENDENT CLP PROTEASE ATP-BINDING SUBUNIT CLPT1, CHLOROPLASTIC"/>
    <property type="match status" value="1"/>
</dbReference>
<keyword evidence="4" id="KW-1185">Reference proteome</keyword>
<gene>
    <name evidence="3" type="ORF">Cch01nite_01040</name>
</gene>
<dbReference type="InterPro" id="IPR004176">
    <property type="entry name" value="Clp_R_N"/>
</dbReference>
<proteinExistence type="predicted"/>
<evidence type="ECO:0000313" key="3">
    <source>
        <dbReference type="EMBL" id="GIG19380.1"/>
    </source>
</evidence>
<dbReference type="SUPFAM" id="SSF81923">
    <property type="entry name" value="Double Clp-N motif"/>
    <property type="match status" value="2"/>
</dbReference>
<reference evidence="3" key="1">
    <citation type="submission" date="2021-01" db="EMBL/GenBank/DDBJ databases">
        <title>Whole genome shotgun sequence of Cellulomonas chitinilytica NBRC 110799.</title>
        <authorList>
            <person name="Komaki H."/>
            <person name="Tamura T."/>
        </authorList>
    </citation>
    <scope>NUCLEOTIDE SEQUENCE</scope>
    <source>
        <strain evidence="3">NBRC 110799</strain>
    </source>
</reference>
<sequence length="181" mass="19173">MFERFTKDARSSVVQAQDEARRLGADRIDSAHLLLGAVSDPASVAARALATLGVDHDGLVTTVRALPHRSLDADALAGVGIDLESVRAQVEATFGPGALDEPAETRGRKHLPFDKDAKKALQVALREAIRFSSNRIDTGHLLLALARLDGTPGQRALEAAGHGRDELERAVVAAWADTTAA</sequence>
<dbReference type="Gene3D" id="1.10.1780.10">
    <property type="entry name" value="Clp, N-terminal domain"/>
    <property type="match status" value="2"/>
</dbReference>
<dbReference type="PANTHER" id="PTHR47016:SF5">
    <property type="entry name" value="CLP DOMAIN SUPERFAMILY PROTEIN"/>
    <property type="match status" value="1"/>
</dbReference>
<keyword evidence="1" id="KW-0677">Repeat</keyword>
<dbReference type="PROSITE" id="PS51903">
    <property type="entry name" value="CLP_R"/>
    <property type="match status" value="1"/>
</dbReference>
<comment type="caution">
    <text evidence="3">The sequence shown here is derived from an EMBL/GenBank/DDBJ whole genome shotgun (WGS) entry which is preliminary data.</text>
</comment>
<dbReference type="AlphaFoldDB" id="A0A919NZB9"/>
<name>A0A919NZB9_9CELL</name>
<dbReference type="InterPro" id="IPR036628">
    <property type="entry name" value="Clp_N_dom_sf"/>
</dbReference>
<accession>A0A919NZB9</accession>